<dbReference type="InterPro" id="IPR006573">
    <property type="entry name" value="NHR_dom"/>
</dbReference>
<dbReference type="Proteomes" id="UP001432027">
    <property type="component" value="Unassembled WGS sequence"/>
</dbReference>
<evidence type="ECO:0000313" key="3">
    <source>
        <dbReference type="Proteomes" id="UP001432027"/>
    </source>
</evidence>
<dbReference type="AlphaFoldDB" id="A0AAV5T673"/>
<dbReference type="PANTHER" id="PTHR12429">
    <property type="entry name" value="NEURALIZED"/>
    <property type="match status" value="1"/>
</dbReference>
<feature type="non-terminal residue" evidence="2">
    <location>
        <position position="125"/>
    </location>
</feature>
<gene>
    <name evidence="2" type="ORF">PENTCL1PPCAC_10493</name>
</gene>
<dbReference type="GO" id="GO:0061630">
    <property type="term" value="F:ubiquitin protein ligase activity"/>
    <property type="evidence" value="ECO:0007669"/>
    <property type="project" value="TreeGrafter"/>
</dbReference>
<accession>A0AAV5T673</accession>
<name>A0AAV5T673_9BILA</name>
<keyword evidence="3" id="KW-1185">Reference proteome</keyword>
<dbReference type="PROSITE" id="PS51065">
    <property type="entry name" value="NHR"/>
    <property type="match status" value="1"/>
</dbReference>
<organism evidence="2 3">
    <name type="scientific">Pristionchus entomophagus</name>
    <dbReference type="NCBI Taxonomy" id="358040"/>
    <lineage>
        <taxon>Eukaryota</taxon>
        <taxon>Metazoa</taxon>
        <taxon>Ecdysozoa</taxon>
        <taxon>Nematoda</taxon>
        <taxon>Chromadorea</taxon>
        <taxon>Rhabditida</taxon>
        <taxon>Rhabditina</taxon>
        <taxon>Diplogasteromorpha</taxon>
        <taxon>Diplogasteroidea</taxon>
        <taxon>Neodiplogasteridae</taxon>
        <taxon>Pristionchus</taxon>
    </lineage>
</organism>
<dbReference type="InterPro" id="IPR037962">
    <property type="entry name" value="Neuralized"/>
</dbReference>
<feature type="non-terminal residue" evidence="2">
    <location>
        <position position="1"/>
    </location>
</feature>
<evidence type="ECO:0000313" key="2">
    <source>
        <dbReference type="EMBL" id="GMS88318.1"/>
    </source>
</evidence>
<comment type="caution">
    <text evidence="2">The sequence shown here is derived from an EMBL/GenBank/DDBJ whole genome shotgun (WGS) entry which is preliminary data.</text>
</comment>
<sequence length="125" mass="14285">DCFVREEEVERPSLKFHPVHSKSITRCSNNSRVVRSDTSVCGTVFSNRPISIEERVCLHLSSVSSEWWVVLPSGLRRRLDLPDAVRFGLTSVDPESHRGELPDFDSFPGFGIKTLLDRCVYLFFK</sequence>
<dbReference type="Gene3D" id="2.60.120.920">
    <property type="match status" value="1"/>
</dbReference>
<evidence type="ECO:0000259" key="1">
    <source>
        <dbReference type="PROSITE" id="PS51065"/>
    </source>
</evidence>
<reference evidence="2" key="1">
    <citation type="submission" date="2023-10" db="EMBL/GenBank/DDBJ databases">
        <title>Genome assembly of Pristionchus species.</title>
        <authorList>
            <person name="Yoshida K."/>
            <person name="Sommer R.J."/>
        </authorList>
    </citation>
    <scope>NUCLEOTIDE SEQUENCE</scope>
    <source>
        <strain evidence="2">RS0144</strain>
    </source>
</reference>
<dbReference type="PANTHER" id="PTHR12429:SF6">
    <property type="entry name" value="PROTEIN NEURALIZED"/>
    <property type="match status" value="1"/>
</dbReference>
<dbReference type="InterPro" id="IPR043136">
    <property type="entry name" value="B30.2/SPRY_sf"/>
</dbReference>
<feature type="domain" description="NHR" evidence="1">
    <location>
        <begin position="13"/>
        <end position="125"/>
    </location>
</feature>
<proteinExistence type="predicted"/>
<dbReference type="EMBL" id="BTSX01000003">
    <property type="protein sequence ID" value="GMS88318.1"/>
    <property type="molecule type" value="Genomic_DNA"/>
</dbReference>
<protein>
    <recommendedName>
        <fullName evidence="1">NHR domain-containing protein</fullName>
    </recommendedName>
</protein>
<dbReference type="Pfam" id="PF07177">
    <property type="entry name" value="Neuralized"/>
    <property type="match status" value="1"/>
</dbReference>